<dbReference type="EMBL" id="CP013015">
    <property type="protein sequence ID" value="AMM40844.1"/>
    <property type="molecule type" value="Genomic_DNA"/>
</dbReference>
<accession>A0A7U4TGL3</accession>
<dbReference type="InterPro" id="IPR011630">
    <property type="entry name" value="DUF1599"/>
</dbReference>
<dbReference type="RefSeq" id="WP_245670027.1">
    <property type="nucleotide sequence ID" value="NZ_CP013015.1"/>
</dbReference>
<evidence type="ECO:0000259" key="1">
    <source>
        <dbReference type="Pfam" id="PF07659"/>
    </source>
</evidence>
<sequence length="200" mass="23798">MNGKMETLKYFDNIMKVCKELFLKKNKDYGSSWLVLRWESLIDQIWIKMKRIRRLEETSDKKLIPEGRDVEYIGVINYSIIALIRLWYKDELPNPNEIVNKGKIVEINEEKLSKFYDNIVNKVEDLLIKKNHDYGEAWRDMEITSITDQIFVKLFRCKKILENGKLEVSEGLEAQFSDIINYAVFALIKLQMQGEEKRNH</sequence>
<evidence type="ECO:0000313" key="2">
    <source>
        <dbReference type="EMBL" id="AMM40844.1"/>
    </source>
</evidence>
<name>A0A7U4TGL3_DESA2</name>
<reference evidence="2 3" key="1">
    <citation type="submission" date="2015-10" db="EMBL/GenBank/DDBJ databases">
        <title>Candidatus Desulfofervidus auxilii, a hydrogenotrophic sulfate-reducing bacterium involved in the thermophilic anaerobic oxidation of methane.</title>
        <authorList>
            <person name="Krukenberg V."/>
            <person name="Richter M."/>
            <person name="Wegener G."/>
        </authorList>
    </citation>
    <scope>NUCLEOTIDE SEQUENCE [LARGE SCALE GENOMIC DNA]</scope>
    <source>
        <strain evidence="2 3">HS1</strain>
    </source>
</reference>
<gene>
    <name evidence="2" type="ORF">HS1_001040</name>
</gene>
<feature type="domain" description="Nucleotide modification associated" evidence="1">
    <location>
        <begin position="130"/>
        <end position="190"/>
    </location>
</feature>
<proteinExistence type="predicted"/>
<dbReference type="KEGG" id="daw:HS1_001040"/>
<dbReference type="AlphaFoldDB" id="A0A7U4TGL3"/>
<protein>
    <submittedName>
        <fullName evidence="2">Protein containing DUF1599</fullName>
    </submittedName>
</protein>
<organism evidence="2 3">
    <name type="scientific">Desulfofervidus auxilii</name>
    <dbReference type="NCBI Taxonomy" id="1621989"/>
    <lineage>
        <taxon>Bacteria</taxon>
        <taxon>Pseudomonadati</taxon>
        <taxon>Thermodesulfobacteriota</taxon>
        <taxon>Candidatus Desulfofervidia</taxon>
        <taxon>Candidatus Desulfofervidales</taxon>
        <taxon>Candidatus Desulfofervidaceae</taxon>
        <taxon>Candidatus Desulfofervidus</taxon>
    </lineage>
</organism>
<keyword evidence="3" id="KW-1185">Reference proteome</keyword>
<feature type="domain" description="Nucleotide modification associated" evidence="1">
    <location>
        <begin position="25"/>
        <end position="86"/>
    </location>
</feature>
<evidence type="ECO:0000313" key="3">
    <source>
        <dbReference type="Proteomes" id="UP000070560"/>
    </source>
</evidence>
<dbReference type="Pfam" id="PF07659">
    <property type="entry name" value="DUF1599"/>
    <property type="match status" value="2"/>
</dbReference>
<dbReference type="Proteomes" id="UP000070560">
    <property type="component" value="Chromosome"/>
</dbReference>